<comment type="caution">
    <text evidence="1">The sequence shown here is derived from an EMBL/GenBank/DDBJ whole genome shotgun (WGS) entry which is preliminary data.</text>
</comment>
<dbReference type="EMBL" id="MCFA01000157">
    <property type="protein sequence ID" value="ORY02456.1"/>
    <property type="molecule type" value="Genomic_DNA"/>
</dbReference>
<accession>A0A1Y1YWZ9</accession>
<dbReference type="AlphaFoldDB" id="A0A1Y1YWZ9"/>
<evidence type="ECO:0000313" key="1">
    <source>
        <dbReference type="EMBL" id="ORY02456.1"/>
    </source>
</evidence>
<sequence length="188" mass="20778">MRKARIAAGVDEHKPLPLSRLKLDGFVVDSLPFEKELASLVFLSCGDHCVDAGLLAPKTKDPLNTWNCYVSNAITHCLIDWPSWTGIFDAEGRQLASDATLVDQPTEKADDSEFDGEDSLTLTTEHLRLMDLSRAPCEDLRKAYGEAAEIYSPRILYPRRRSAFDLDSVTSVPGSFAPSCDESFSSYS</sequence>
<proteinExistence type="predicted"/>
<organism evidence="1 2">
    <name type="scientific">Clohesyomyces aquaticus</name>
    <dbReference type="NCBI Taxonomy" id="1231657"/>
    <lineage>
        <taxon>Eukaryota</taxon>
        <taxon>Fungi</taxon>
        <taxon>Dikarya</taxon>
        <taxon>Ascomycota</taxon>
        <taxon>Pezizomycotina</taxon>
        <taxon>Dothideomycetes</taxon>
        <taxon>Pleosporomycetidae</taxon>
        <taxon>Pleosporales</taxon>
        <taxon>Lindgomycetaceae</taxon>
        <taxon>Clohesyomyces</taxon>
    </lineage>
</organism>
<dbReference type="Proteomes" id="UP000193144">
    <property type="component" value="Unassembled WGS sequence"/>
</dbReference>
<evidence type="ECO:0000313" key="2">
    <source>
        <dbReference type="Proteomes" id="UP000193144"/>
    </source>
</evidence>
<name>A0A1Y1YWZ9_9PLEO</name>
<protein>
    <submittedName>
        <fullName evidence="1">Uncharacterized protein</fullName>
    </submittedName>
</protein>
<gene>
    <name evidence="1" type="ORF">BCR34DRAFT_574121</name>
</gene>
<keyword evidence="2" id="KW-1185">Reference proteome</keyword>
<reference evidence="1 2" key="1">
    <citation type="submission" date="2016-07" db="EMBL/GenBank/DDBJ databases">
        <title>Pervasive Adenine N6-methylation of Active Genes in Fungi.</title>
        <authorList>
            <consortium name="DOE Joint Genome Institute"/>
            <person name="Mondo S.J."/>
            <person name="Dannebaum R.O."/>
            <person name="Kuo R.C."/>
            <person name="Labutti K."/>
            <person name="Haridas S."/>
            <person name="Kuo A."/>
            <person name="Salamov A."/>
            <person name="Ahrendt S.R."/>
            <person name="Lipzen A."/>
            <person name="Sullivan W."/>
            <person name="Andreopoulos W.B."/>
            <person name="Clum A."/>
            <person name="Lindquist E."/>
            <person name="Daum C."/>
            <person name="Ramamoorthy G.K."/>
            <person name="Gryganskyi A."/>
            <person name="Culley D."/>
            <person name="Magnuson J.K."/>
            <person name="James T.Y."/>
            <person name="O'Malley M.A."/>
            <person name="Stajich J.E."/>
            <person name="Spatafora J.W."/>
            <person name="Visel A."/>
            <person name="Grigoriev I.V."/>
        </authorList>
    </citation>
    <scope>NUCLEOTIDE SEQUENCE [LARGE SCALE GENOMIC DNA]</scope>
    <source>
        <strain evidence="1 2">CBS 115471</strain>
    </source>
</reference>
<dbReference type="OrthoDB" id="3790338at2759"/>